<organism evidence="2 3">
    <name type="scientific">Eleusine coracana subsp. coracana</name>
    <dbReference type="NCBI Taxonomy" id="191504"/>
    <lineage>
        <taxon>Eukaryota</taxon>
        <taxon>Viridiplantae</taxon>
        <taxon>Streptophyta</taxon>
        <taxon>Embryophyta</taxon>
        <taxon>Tracheophyta</taxon>
        <taxon>Spermatophyta</taxon>
        <taxon>Magnoliopsida</taxon>
        <taxon>Liliopsida</taxon>
        <taxon>Poales</taxon>
        <taxon>Poaceae</taxon>
        <taxon>PACMAD clade</taxon>
        <taxon>Chloridoideae</taxon>
        <taxon>Cynodonteae</taxon>
        <taxon>Eleusininae</taxon>
        <taxon>Eleusine</taxon>
    </lineage>
</organism>
<name>A0AAV5G4E0_ELECO</name>
<keyword evidence="1" id="KW-0472">Membrane</keyword>
<keyword evidence="3" id="KW-1185">Reference proteome</keyword>
<sequence length="118" mass="13082">MPPCPACCGAAVPPASSAYRRHATYLNRSKKMRTYHGGLYLLVVLQLAELILEARLLLLPGLNILLLLPCLCHRIRCTSPPRSVSLAPTCHLACSLLLLNHHIHNYQRLLGRGTRRAP</sequence>
<accession>A0AAV5G4E0</accession>
<evidence type="ECO:0000313" key="3">
    <source>
        <dbReference type="Proteomes" id="UP001054889"/>
    </source>
</evidence>
<evidence type="ECO:0000256" key="1">
    <source>
        <dbReference type="SAM" id="Phobius"/>
    </source>
</evidence>
<comment type="caution">
    <text evidence="2">The sequence shown here is derived from an EMBL/GenBank/DDBJ whole genome shotgun (WGS) entry which is preliminary data.</text>
</comment>
<evidence type="ECO:0000313" key="2">
    <source>
        <dbReference type="EMBL" id="GJN41292.1"/>
    </source>
</evidence>
<protein>
    <submittedName>
        <fullName evidence="2">Uncharacterized protein</fullName>
    </submittedName>
</protein>
<keyword evidence="1" id="KW-0812">Transmembrane</keyword>
<gene>
    <name evidence="2" type="primary">gn00643</name>
    <name evidence="2" type="ORF">PR202_gn00643</name>
</gene>
<dbReference type="EMBL" id="BQKI01000273">
    <property type="protein sequence ID" value="GJN41292.1"/>
    <property type="molecule type" value="Genomic_DNA"/>
</dbReference>
<feature type="transmembrane region" description="Helical" evidence="1">
    <location>
        <begin position="38"/>
        <end position="68"/>
    </location>
</feature>
<keyword evidence="1" id="KW-1133">Transmembrane helix</keyword>
<reference evidence="2" key="2">
    <citation type="submission" date="2021-12" db="EMBL/GenBank/DDBJ databases">
        <title>Resequencing data analysis of finger millet.</title>
        <authorList>
            <person name="Hatakeyama M."/>
            <person name="Aluri S."/>
            <person name="Balachadran M.T."/>
            <person name="Sivarajan S.R."/>
            <person name="Poveda L."/>
            <person name="Shimizu-Inatsugi R."/>
            <person name="Schlapbach R."/>
            <person name="Sreeman S.M."/>
            <person name="Shimizu K.K."/>
        </authorList>
    </citation>
    <scope>NUCLEOTIDE SEQUENCE</scope>
</reference>
<reference evidence="2" key="1">
    <citation type="journal article" date="2018" name="DNA Res.">
        <title>Multiple hybrid de novo genome assembly of finger millet, an orphan allotetraploid crop.</title>
        <authorList>
            <person name="Hatakeyama M."/>
            <person name="Aluri S."/>
            <person name="Balachadran M.T."/>
            <person name="Sivarajan S.R."/>
            <person name="Patrignani A."/>
            <person name="Gruter S."/>
            <person name="Poveda L."/>
            <person name="Shimizu-Inatsugi R."/>
            <person name="Baeten J."/>
            <person name="Francoijs K.J."/>
            <person name="Nataraja K.N."/>
            <person name="Reddy Y.A.N."/>
            <person name="Phadnis S."/>
            <person name="Ravikumar R.L."/>
            <person name="Schlapbach R."/>
            <person name="Sreeman S.M."/>
            <person name="Shimizu K.K."/>
        </authorList>
    </citation>
    <scope>NUCLEOTIDE SEQUENCE</scope>
</reference>
<dbReference type="AlphaFoldDB" id="A0AAV5G4E0"/>
<proteinExistence type="predicted"/>
<dbReference type="Proteomes" id="UP001054889">
    <property type="component" value="Unassembled WGS sequence"/>
</dbReference>